<dbReference type="Proteomes" id="UP001497516">
    <property type="component" value="Chromosome 2"/>
</dbReference>
<reference evidence="2 3" key="1">
    <citation type="submission" date="2024-04" db="EMBL/GenBank/DDBJ databases">
        <authorList>
            <person name="Fracassetti M."/>
        </authorList>
    </citation>
    <scope>NUCLEOTIDE SEQUENCE [LARGE SCALE GENOMIC DNA]</scope>
</reference>
<feature type="domain" description="F-box" evidence="1">
    <location>
        <begin position="10"/>
        <end position="52"/>
    </location>
</feature>
<dbReference type="SUPFAM" id="SSF81383">
    <property type="entry name" value="F-box domain"/>
    <property type="match status" value="1"/>
</dbReference>
<dbReference type="InterPro" id="IPR036047">
    <property type="entry name" value="F-box-like_dom_sf"/>
</dbReference>
<organism evidence="2 3">
    <name type="scientific">Linum trigynum</name>
    <dbReference type="NCBI Taxonomy" id="586398"/>
    <lineage>
        <taxon>Eukaryota</taxon>
        <taxon>Viridiplantae</taxon>
        <taxon>Streptophyta</taxon>
        <taxon>Embryophyta</taxon>
        <taxon>Tracheophyta</taxon>
        <taxon>Spermatophyta</taxon>
        <taxon>Magnoliopsida</taxon>
        <taxon>eudicotyledons</taxon>
        <taxon>Gunneridae</taxon>
        <taxon>Pentapetalae</taxon>
        <taxon>rosids</taxon>
        <taxon>fabids</taxon>
        <taxon>Malpighiales</taxon>
        <taxon>Linaceae</taxon>
        <taxon>Linum</taxon>
    </lineage>
</organism>
<accession>A0AAV2D777</accession>
<dbReference type="AlphaFoldDB" id="A0AAV2D777"/>
<dbReference type="Gene3D" id="1.20.1280.50">
    <property type="match status" value="1"/>
</dbReference>
<protein>
    <recommendedName>
        <fullName evidence="1">F-box domain-containing protein</fullName>
    </recommendedName>
</protein>
<evidence type="ECO:0000313" key="3">
    <source>
        <dbReference type="Proteomes" id="UP001497516"/>
    </source>
</evidence>
<evidence type="ECO:0000259" key="1">
    <source>
        <dbReference type="Pfam" id="PF00646"/>
    </source>
</evidence>
<gene>
    <name evidence="2" type="ORF">LTRI10_LOCUS11912</name>
</gene>
<evidence type="ECO:0000313" key="2">
    <source>
        <dbReference type="EMBL" id="CAL1369149.1"/>
    </source>
</evidence>
<keyword evidence="3" id="KW-1185">Reference proteome</keyword>
<dbReference type="EMBL" id="OZ034815">
    <property type="protein sequence ID" value="CAL1369149.1"/>
    <property type="molecule type" value="Genomic_DNA"/>
</dbReference>
<name>A0AAV2D777_9ROSI</name>
<dbReference type="Pfam" id="PF00646">
    <property type="entry name" value="F-box"/>
    <property type="match status" value="1"/>
</dbReference>
<sequence>MGPKIADNPISKLGDDLLEEILIRLPNPKFSYRCRPICKRWSSMISNPTFNRRFVSHHRSKNETGGKPPLLFPSDDHPLSSILSFLPVPGEITSKFTVWDSFKDLLLLCGFNGRQWDTDPELGRLFLICKSVHKAMGRPSFSA</sequence>
<dbReference type="PANTHER" id="PTHR33207">
    <property type="entry name" value="F-BOX DOMAIN CONTAINING PROTEIN-RELATED"/>
    <property type="match status" value="1"/>
</dbReference>
<dbReference type="InterPro" id="IPR001810">
    <property type="entry name" value="F-box_dom"/>
</dbReference>
<proteinExistence type="predicted"/>